<feature type="transmembrane region" description="Helical" evidence="2">
    <location>
        <begin position="87"/>
        <end position="111"/>
    </location>
</feature>
<keyword evidence="2" id="KW-0812">Transmembrane</keyword>
<comment type="caution">
    <text evidence="3">The sequence shown here is derived from an EMBL/GenBank/DDBJ whole genome shotgun (WGS) entry which is preliminary data.</text>
</comment>
<dbReference type="PANTHER" id="PTHR32021:SF30">
    <property type="entry name" value="CASP-LIKE PROTEIN 5C1"/>
    <property type="match status" value="1"/>
</dbReference>
<sequence>MRRGHVVSETGCAGLGDQKRLHVADFLCFAPPQGQRSIKASILPLVRSFTFRLQQAIQHDREIEIGNGKQEDVLMLKKSGKTQNREVQIFFVNFMVTIIGLVLSFLTLAAASPTASVVDLLLPSEDHCSVKLCSRYQISAIMAFMSWFFSLASSLFNLWLLPSS</sequence>
<evidence type="ECO:0000256" key="1">
    <source>
        <dbReference type="ARBA" id="ARBA00011489"/>
    </source>
</evidence>
<keyword evidence="2" id="KW-0472">Membrane</keyword>
<dbReference type="EMBL" id="JAXIOK010000023">
    <property type="protein sequence ID" value="KAK4742309.1"/>
    <property type="molecule type" value="Genomic_DNA"/>
</dbReference>
<keyword evidence="4" id="KW-1185">Reference proteome</keyword>
<proteinExistence type="predicted"/>
<dbReference type="InterPro" id="IPR045009">
    <property type="entry name" value="CASPL-5"/>
</dbReference>
<accession>A0AAN7GIC0</accession>
<evidence type="ECO:0000313" key="4">
    <source>
        <dbReference type="Proteomes" id="UP001345219"/>
    </source>
</evidence>
<comment type="subunit">
    <text evidence="1">Homodimer and heterodimers.</text>
</comment>
<dbReference type="Proteomes" id="UP001345219">
    <property type="component" value="Chromosome 1"/>
</dbReference>
<evidence type="ECO:0000313" key="3">
    <source>
        <dbReference type="EMBL" id="KAK4742309.1"/>
    </source>
</evidence>
<evidence type="ECO:0000256" key="2">
    <source>
        <dbReference type="SAM" id="Phobius"/>
    </source>
</evidence>
<dbReference type="AlphaFoldDB" id="A0AAN7GIC0"/>
<organism evidence="3 4">
    <name type="scientific">Trapa incisa</name>
    <dbReference type="NCBI Taxonomy" id="236973"/>
    <lineage>
        <taxon>Eukaryota</taxon>
        <taxon>Viridiplantae</taxon>
        <taxon>Streptophyta</taxon>
        <taxon>Embryophyta</taxon>
        <taxon>Tracheophyta</taxon>
        <taxon>Spermatophyta</taxon>
        <taxon>Magnoliopsida</taxon>
        <taxon>eudicotyledons</taxon>
        <taxon>Gunneridae</taxon>
        <taxon>Pentapetalae</taxon>
        <taxon>rosids</taxon>
        <taxon>malvids</taxon>
        <taxon>Myrtales</taxon>
        <taxon>Lythraceae</taxon>
        <taxon>Trapa</taxon>
    </lineage>
</organism>
<feature type="transmembrane region" description="Helical" evidence="2">
    <location>
        <begin position="140"/>
        <end position="161"/>
    </location>
</feature>
<name>A0AAN7GIC0_9MYRT</name>
<protein>
    <submittedName>
        <fullName evidence="3">Uncharacterized protein</fullName>
    </submittedName>
</protein>
<dbReference type="PANTHER" id="PTHR32021">
    <property type="entry name" value="CASP-LIKE PROTEIN 5B3"/>
    <property type="match status" value="1"/>
</dbReference>
<keyword evidence="2" id="KW-1133">Transmembrane helix</keyword>
<dbReference type="GO" id="GO:0016020">
    <property type="term" value="C:membrane"/>
    <property type="evidence" value="ECO:0007669"/>
    <property type="project" value="TreeGrafter"/>
</dbReference>
<gene>
    <name evidence="3" type="ORF">SAY87_000310</name>
</gene>
<reference evidence="3 4" key="1">
    <citation type="journal article" date="2023" name="Hortic Res">
        <title>Pangenome of water caltrop reveals structural variations and asymmetric subgenome divergence after allopolyploidization.</title>
        <authorList>
            <person name="Zhang X."/>
            <person name="Chen Y."/>
            <person name="Wang L."/>
            <person name="Yuan Y."/>
            <person name="Fang M."/>
            <person name="Shi L."/>
            <person name="Lu R."/>
            <person name="Comes H.P."/>
            <person name="Ma Y."/>
            <person name="Chen Y."/>
            <person name="Huang G."/>
            <person name="Zhou Y."/>
            <person name="Zheng Z."/>
            <person name="Qiu Y."/>
        </authorList>
    </citation>
    <scope>NUCLEOTIDE SEQUENCE [LARGE SCALE GENOMIC DNA]</scope>
    <source>
        <tissue evidence="3">Roots</tissue>
    </source>
</reference>